<dbReference type="SUPFAM" id="SSF101898">
    <property type="entry name" value="NHL repeat"/>
    <property type="match status" value="1"/>
</dbReference>
<name>A0A1Y0EG09_9RHOB</name>
<accession>A0A1Y0EG09</accession>
<dbReference type="PIRSF" id="PIRSF031900">
    <property type="entry name" value="UCP031900"/>
    <property type="match status" value="1"/>
</dbReference>
<protein>
    <submittedName>
        <fullName evidence="2">Esterase-like activity of phytase</fullName>
    </submittedName>
</protein>
<gene>
    <name evidence="2" type="ORF">LOKVESSMR4R_03301</name>
</gene>
<dbReference type="InterPro" id="IPR014567">
    <property type="entry name" value="UCP031900"/>
</dbReference>
<organism evidence="2 3">
    <name type="scientific">Yoonia vestfoldensis</name>
    <dbReference type="NCBI Taxonomy" id="245188"/>
    <lineage>
        <taxon>Bacteria</taxon>
        <taxon>Pseudomonadati</taxon>
        <taxon>Pseudomonadota</taxon>
        <taxon>Alphaproteobacteria</taxon>
        <taxon>Rhodobacterales</taxon>
        <taxon>Paracoccaceae</taxon>
        <taxon>Yoonia</taxon>
    </lineage>
</organism>
<dbReference type="STRING" id="1122181.GCA_000382265_02318"/>
<dbReference type="InterPro" id="IPR011042">
    <property type="entry name" value="6-blade_b-propeller_TolB-like"/>
</dbReference>
<keyword evidence="3" id="KW-1185">Reference proteome</keyword>
<dbReference type="EMBL" id="CP021431">
    <property type="protein sequence ID" value="ARU02574.1"/>
    <property type="molecule type" value="Genomic_DNA"/>
</dbReference>
<feature type="domain" description="Phytase-like" evidence="1">
    <location>
        <begin position="29"/>
        <end position="263"/>
    </location>
</feature>
<dbReference type="Pfam" id="PF13449">
    <property type="entry name" value="Phytase-like"/>
    <property type="match status" value="1"/>
</dbReference>
<evidence type="ECO:0000313" key="2">
    <source>
        <dbReference type="EMBL" id="ARU02574.1"/>
    </source>
</evidence>
<proteinExistence type="predicted"/>
<dbReference type="Gene3D" id="2.120.10.30">
    <property type="entry name" value="TolB, C-terminal domain"/>
    <property type="match status" value="1"/>
</dbReference>
<dbReference type="Proteomes" id="UP000195273">
    <property type="component" value="Chromosome"/>
</dbReference>
<reference evidence="2 3" key="1">
    <citation type="submission" date="2017-05" db="EMBL/GenBank/DDBJ databases">
        <title>Genome Sequence of Loktanella vestfoldensis Strain SMR4r Isolated from a Culture of the Diatom Skeletonema marinoi.</title>
        <authorList>
            <person name="Topel M."/>
            <person name="Pinder M.I.M."/>
            <person name="Johansson O.N."/>
            <person name="Kourtchenko O."/>
            <person name="Godhe A."/>
            <person name="Clarke A.K."/>
        </authorList>
    </citation>
    <scope>NUCLEOTIDE SEQUENCE [LARGE SCALE GENOMIC DNA]</scope>
    <source>
        <strain evidence="2 3">SMR4r</strain>
    </source>
</reference>
<evidence type="ECO:0000259" key="1">
    <source>
        <dbReference type="Pfam" id="PF13449"/>
    </source>
</evidence>
<dbReference type="KEGG" id="lvs:LOKVESSMR4R_03301"/>
<sequence>MLCALFFGLPVRSEPVLIGSYTWTLDDPRFGGFSAIELSDDGDSFLALSDRAMFITGQFTRADGQITGITAGPIVTMTGPGGRALTRAQSDSEGLAIGADGTIYVSYEWTHGIGSFAAIDAPGSDLITTPAFDGMQTNASLEALAIDSDGALYTIPERSGAATQPFTVYRLRDGIWDQPFSIARRGAFLVAGADIGPDGRLYVLERDFLGIGFRSRVRRFDLTGGNEAVLLETRLRQHDNLEGISIWQDDQGLRMTLISDDNFRAFQRTEIVEYRLTD</sequence>
<evidence type="ECO:0000313" key="3">
    <source>
        <dbReference type="Proteomes" id="UP000195273"/>
    </source>
</evidence>
<dbReference type="AlphaFoldDB" id="A0A1Y0EG09"/>
<dbReference type="InterPro" id="IPR027372">
    <property type="entry name" value="Phytase-like_dom"/>
</dbReference>